<keyword evidence="7" id="KW-0378">Hydrolase</keyword>
<keyword evidence="3 6" id="KW-1133">Transmembrane helix</keyword>
<proteinExistence type="predicted"/>
<dbReference type="EC" id="3.4.21.89" evidence="5"/>
<dbReference type="NCBIfam" id="TIGR02228">
    <property type="entry name" value="sigpep_I_arch"/>
    <property type="match status" value="1"/>
</dbReference>
<evidence type="ECO:0000256" key="5">
    <source>
        <dbReference type="NCBIfam" id="TIGR02228"/>
    </source>
</evidence>
<dbReference type="InterPro" id="IPR001733">
    <property type="entry name" value="Peptidase_S26B"/>
</dbReference>
<sequence>MGKKIFLIIKYIIITVVTIALLLLIASNFNFKVNKIGAYKFLNVLTGSMEPNIPKESFIIVKSVDKNNISVGDVITYKAKNSNALVTHRVFCINENNEYITKGDANEVLDLHPVEFNRVLGVVVYHIPNLGGVLLLLKENILLLVLGFIFIYFLYILFLKFRS</sequence>
<organism evidence="7 8">
    <name type="scientific">Clostridium tarantellae</name>
    <dbReference type="NCBI Taxonomy" id="39493"/>
    <lineage>
        <taxon>Bacteria</taxon>
        <taxon>Bacillati</taxon>
        <taxon>Bacillota</taxon>
        <taxon>Clostridia</taxon>
        <taxon>Eubacteriales</taxon>
        <taxon>Clostridiaceae</taxon>
        <taxon>Clostridium</taxon>
    </lineage>
</organism>
<evidence type="ECO:0000256" key="4">
    <source>
        <dbReference type="ARBA" id="ARBA00023136"/>
    </source>
</evidence>
<accession>A0A6I1MJN0</accession>
<dbReference type="Proteomes" id="UP000430345">
    <property type="component" value="Unassembled WGS sequence"/>
</dbReference>
<name>A0A6I1MJN0_9CLOT</name>
<gene>
    <name evidence="7" type="ORF">GBZ86_02450</name>
</gene>
<dbReference type="PANTHER" id="PTHR10806:SF6">
    <property type="entry name" value="SIGNAL PEPTIDASE COMPLEX CATALYTIC SUBUNIT SEC11"/>
    <property type="match status" value="1"/>
</dbReference>
<dbReference type="InterPro" id="IPR036286">
    <property type="entry name" value="LexA/Signal_pep-like_sf"/>
</dbReference>
<dbReference type="InterPro" id="IPR019533">
    <property type="entry name" value="Peptidase_S26"/>
</dbReference>
<evidence type="ECO:0000313" key="8">
    <source>
        <dbReference type="Proteomes" id="UP000430345"/>
    </source>
</evidence>
<dbReference type="PANTHER" id="PTHR10806">
    <property type="entry name" value="SIGNAL PEPTIDASE COMPLEX CATALYTIC SUBUNIT SEC11"/>
    <property type="match status" value="1"/>
</dbReference>
<evidence type="ECO:0000256" key="2">
    <source>
        <dbReference type="ARBA" id="ARBA00022692"/>
    </source>
</evidence>
<protein>
    <recommendedName>
        <fullName evidence="5">Signal peptidase I</fullName>
        <ecNumber evidence="5">3.4.21.89</ecNumber>
    </recommendedName>
</protein>
<keyword evidence="8" id="KW-1185">Reference proteome</keyword>
<dbReference type="AlphaFoldDB" id="A0A6I1MJN0"/>
<dbReference type="GO" id="GO:0004252">
    <property type="term" value="F:serine-type endopeptidase activity"/>
    <property type="evidence" value="ECO:0007669"/>
    <property type="project" value="UniProtKB-UniRule"/>
</dbReference>
<dbReference type="GO" id="GO:0009003">
    <property type="term" value="F:signal peptidase activity"/>
    <property type="evidence" value="ECO:0007669"/>
    <property type="project" value="UniProtKB-EC"/>
</dbReference>
<comment type="caution">
    <text evidence="7">The sequence shown here is derived from an EMBL/GenBank/DDBJ whole genome shotgun (WGS) entry which is preliminary data.</text>
</comment>
<dbReference type="RefSeq" id="WP_152887416.1">
    <property type="nucleotide sequence ID" value="NZ_WHJC01000014.1"/>
</dbReference>
<dbReference type="SUPFAM" id="SSF51306">
    <property type="entry name" value="LexA/Signal peptidase"/>
    <property type="match status" value="1"/>
</dbReference>
<feature type="transmembrane region" description="Helical" evidence="6">
    <location>
        <begin position="7"/>
        <end position="26"/>
    </location>
</feature>
<keyword evidence="4 6" id="KW-0472">Membrane</keyword>
<evidence type="ECO:0000256" key="3">
    <source>
        <dbReference type="ARBA" id="ARBA00022989"/>
    </source>
</evidence>
<dbReference type="OrthoDB" id="1648066at2"/>
<keyword evidence="2 6" id="KW-0812">Transmembrane</keyword>
<evidence type="ECO:0000313" key="7">
    <source>
        <dbReference type="EMBL" id="MPQ42618.1"/>
    </source>
</evidence>
<dbReference type="CDD" id="cd06530">
    <property type="entry name" value="S26_SPase_I"/>
    <property type="match status" value="1"/>
</dbReference>
<dbReference type="GO" id="GO:0016020">
    <property type="term" value="C:membrane"/>
    <property type="evidence" value="ECO:0007669"/>
    <property type="project" value="UniProtKB-SubCell"/>
</dbReference>
<evidence type="ECO:0000256" key="6">
    <source>
        <dbReference type="SAM" id="Phobius"/>
    </source>
</evidence>
<dbReference type="EMBL" id="WHJC01000014">
    <property type="protein sequence ID" value="MPQ42618.1"/>
    <property type="molecule type" value="Genomic_DNA"/>
</dbReference>
<reference evidence="7 8" key="1">
    <citation type="submission" date="2019-10" db="EMBL/GenBank/DDBJ databases">
        <title>The Genome Sequence of Clostridium tarantellae Isolated from Fish Brain.</title>
        <authorList>
            <person name="Bano L."/>
            <person name="Kiel M."/>
            <person name="Sales G."/>
            <person name="Doxey A.C."/>
            <person name="Mansfield M.J."/>
            <person name="Schiavone M."/>
            <person name="Rossetto O."/>
            <person name="Pirazzini M."/>
            <person name="Dobrindt U."/>
            <person name="Montecucco C."/>
        </authorList>
    </citation>
    <scope>NUCLEOTIDE SEQUENCE [LARGE SCALE GENOMIC DNA]</scope>
    <source>
        <strain evidence="7 8">DSM 3997</strain>
    </source>
</reference>
<dbReference type="GO" id="GO:0006465">
    <property type="term" value="P:signal peptide processing"/>
    <property type="evidence" value="ECO:0007669"/>
    <property type="project" value="UniProtKB-UniRule"/>
</dbReference>
<feature type="transmembrane region" description="Helical" evidence="6">
    <location>
        <begin position="141"/>
        <end position="159"/>
    </location>
</feature>
<evidence type="ECO:0000256" key="1">
    <source>
        <dbReference type="ARBA" id="ARBA00004370"/>
    </source>
</evidence>
<comment type="subcellular location">
    <subcellularLocation>
        <location evidence="1">Membrane</location>
    </subcellularLocation>
</comment>